<evidence type="ECO:0000313" key="1">
    <source>
        <dbReference type="EMBL" id="AAA25718.1"/>
    </source>
</evidence>
<organism evidence="1">
    <name type="scientific">Pseudomonas aeruginosa</name>
    <dbReference type="NCBI Taxonomy" id="287"/>
    <lineage>
        <taxon>Bacteria</taxon>
        <taxon>Pseudomonadati</taxon>
        <taxon>Pseudomonadota</taxon>
        <taxon>Gammaproteobacteria</taxon>
        <taxon>Pseudomonadales</taxon>
        <taxon>Pseudomonadaceae</taxon>
        <taxon>Pseudomonas</taxon>
    </lineage>
</organism>
<protein>
    <submittedName>
        <fullName evidence="1">ORF3</fullName>
    </submittedName>
</protein>
<accession>Q04466</accession>
<dbReference type="EMBL" id="M98270">
    <property type="protein sequence ID" value="AAA25718.1"/>
    <property type="molecule type" value="Genomic_DNA"/>
</dbReference>
<name>Q04466_PSEAI</name>
<dbReference type="AlphaFoldDB" id="Q04466"/>
<sequence>MRRQVNFKSVQTILSSEPEVTDRRFNRMRPSIAPRKPIKPAETLDFPAQVSGSPPGFGVQESDLRRSACTGRRASSRQVKIAALFIHQLMR</sequence>
<reference evidence="1" key="1">
    <citation type="journal article" date="1993" name="Antimicrob. Agents Chemother.">
        <title>Nucleotide sequence analysis and DNA hybridization studies of the ant(4')-IIa gene from Pseudomonas aeruginosa.</title>
        <authorList>
            <person name="Shaw K.J."/>
            <person name="Munayyer H."/>
            <person name="Rather P.N."/>
            <person name="Hare R.S."/>
            <person name="Miller G.H."/>
        </authorList>
    </citation>
    <scope>NUCLEOTIDE SEQUENCE</scope>
</reference>
<proteinExistence type="predicted"/>